<dbReference type="STRING" id="2018661.A0A2A2LQU6"/>
<name>A0A2A2LQU6_9BILA</name>
<evidence type="ECO:0000256" key="3">
    <source>
        <dbReference type="ARBA" id="ARBA00022793"/>
    </source>
</evidence>
<keyword evidence="4" id="KW-0663">Pyridoxal phosphate</keyword>
<evidence type="ECO:0000256" key="4">
    <source>
        <dbReference type="ARBA" id="ARBA00022898"/>
    </source>
</evidence>
<keyword evidence="5" id="KW-0456">Lyase</keyword>
<evidence type="ECO:0000313" key="11">
    <source>
        <dbReference type="Proteomes" id="UP000218231"/>
    </source>
</evidence>
<dbReference type="SUPFAM" id="SSF53383">
    <property type="entry name" value="PLP-dependent transferases"/>
    <property type="match status" value="1"/>
</dbReference>
<feature type="domain" description="PDXDC1-like third" evidence="9">
    <location>
        <begin position="560"/>
        <end position="667"/>
    </location>
</feature>
<evidence type="ECO:0000256" key="1">
    <source>
        <dbReference type="ARBA" id="ARBA00001933"/>
    </source>
</evidence>
<proteinExistence type="inferred from homology"/>
<comment type="caution">
    <text evidence="10">The sequence shown here is derived from an EMBL/GenBank/DDBJ whole genome shotgun (WGS) entry which is preliminary data.</text>
</comment>
<dbReference type="InterPro" id="IPR055103">
    <property type="entry name" value="PDXDC1-like_2nd"/>
</dbReference>
<evidence type="ECO:0000313" key="10">
    <source>
        <dbReference type="EMBL" id="PAV88405.1"/>
    </source>
</evidence>
<dbReference type="Gene3D" id="3.40.640.10">
    <property type="entry name" value="Type I PLP-dependent aspartate aminotransferase-like (Major domain)"/>
    <property type="match status" value="1"/>
</dbReference>
<dbReference type="AlphaFoldDB" id="A0A2A2LQU6"/>
<dbReference type="OrthoDB" id="2161780at2759"/>
<comment type="cofactor">
    <cofactor evidence="1">
        <name>pyridoxal 5'-phosphate</name>
        <dbReference type="ChEBI" id="CHEBI:597326"/>
    </cofactor>
</comment>
<dbReference type="InterPro" id="IPR015424">
    <property type="entry name" value="PyrdxlP-dep_Trfase"/>
</dbReference>
<dbReference type="PANTHER" id="PTHR42735">
    <property type="match status" value="1"/>
</dbReference>
<protein>
    <recommendedName>
        <fullName evidence="6">Pyridoxal-dependent decarboxylase domain-containing protein 1</fullName>
    </recommendedName>
</protein>
<keyword evidence="3" id="KW-0210">Decarboxylase</keyword>
<feature type="domain" description="PDXDC1/PDXD2 second" evidence="8">
    <location>
        <begin position="437"/>
        <end position="554"/>
    </location>
</feature>
<feature type="compositionally biased region" description="Basic and acidic residues" evidence="7">
    <location>
        <begin position="1"/>
        <end position="16"/>
    </location>
</feature>
<accession>A0A2A2LQU6</accession>
<dbReference type="InterPro" id="IPR050477">
    <property type="entry name" value="GrpII_AminoAcid_Decarb"/>
</dbReference>
<dbReference type="EMBL" id="LIAE01006519">
    <property type="protein sequence ID" value="PAV88405.1"/>
    <property type="molecule type" value="Genomic_DNA"/>
</dbReference>
<evidence type="ECO:0000259" key="8">
    <source>
        <dbReference type="Pfam" id="PF22930"/>
    </source>
</evidence>
<evidence type="ECO:0000256" key="2">
    <source>
        <dbReference type="ARBA" id="ARBA00009533"/>
    </source>
</evidence>
<dbReference type="Pfam" id="PF22937">
    <property type="entry name" value="PDXDC1-like_cen2"/>
    <property type="match status" value="1"/>
</dbReference>
<gene>
    <name evidence="10" type="ORF">WR25_05993</name>
</gene>
<evidence type="ECO:0000256" key="5">
    <source>
        <dbReference type="ARBA" id="ARBA00023239"/>
    </source>
</evidence>
<evidence type="ECO:0000256" key="7">
    <source>
        <dbReference type="SAM" id="MobiDB-lite"/>
    </source>
</evidence>
<feature type="compositionally biased region" description="Low complexity" evidence="7">
    <location>
        <begin position="66"/>
        <end position="76"/>
    </location>
</feature>
<dbReference type="InterPro" id="IPR015421">
    <property type="entry name" value="PyrdxlP-dep_Trfase_major"/>
</dbReference>
<dbReference type="InterPro" id="IPR055102">
    <property type="entry name" value="PDXDC1-like_3rd"/>
</dbReference>
<feature type="compositionally biased region" description="Polar residues" evidence="7">
    <location>
        <begin position="807"/>
        <end position="821"/>
    </location>
</feature>
<reference evidence="10 11" key="1">
    <citation type="journal article" date="2017" name="Curr. Biol.">
        <title>Genome architecture and evolution of a unichromosomal asexual nematode.</title>
        <authorList>
            <person name="Fradin H."/>
            <person name="Zegar C."/>
            <person name="Gutwein M."/>
            <person name="Lucas J."/>
            <person name="Kovtun M."/>
            <person name="Corcoran D."/>
            <person name="Baugh L.R."/>
            <person name="Kiontke K."/>
            <person name="Gunsalus K."/>
            <person name="Fitch D.H."/>
            <person name="Piano F."/>
        </authorList>
    </citation>
    <scope>NUCLEOTIDE SEQUENCE [LARGE SCALE GENOMIC DNA]</scope>
    <source>
        <strain evidence="10">PF1309</strain>
    </source>
</reference>
<feature type="compositionally biased region" description="Low complexity" evidence="7">
    <location>
        <begin position="824"/>
        <end position="833"/>
    </location>
</feature>
<dbReference type="GO" id="GO:0016831">
    <property type="term" value="F:carboxy-lyase activity"/>
    <property type="evidence" value="ECO:0007669"/>
    <property type="project" value="UniProtKB-KW"/>
</dbReference>
<sequence>MASKAELQEAVREVDHMLSNIDGKSGDSASQQHSPGSNTSTKSEDSGLDDGSKRTAAKQLSRRSSRMSNTQSSSASGVSAVLEQLEQMIISDEWVGREDAVNGHAPLAKTKSRENQRLSDLGRSLVTSASLKSYIDLLSSHHRQSIAAWLYGNTSQALSNQFRFPEALLHCSDTESTLSNSIKNGIGHAVKLALKSTYGTDYITKGWRAFADKGAPVVYVSPALHMDVASYLAAECGIADVVQLPKLEGDLTEIEGRIDHHAFEKILDEDLAAGKQPLIVIGVVGSTILGQNDMISKILEIRRNKHPFWLHIVGQAIAALTIKEPNSVLVHVLSQVDSMTMPLALWLGIPAAPVITLHRPVETHKATYREKLDTLPWWVASSYLTNKRITDIIENAFMLSKVMLKGLAALPQIEVVGMENPTEFANGVYKNRYTAPTALIFKYRYETVKKAAQAHKELSQKPEGELSHEATAQAEKVLQDELEYGDSLNSWLGQGLLSECQHLGIHMMELGGNYGTGFRFCPLEHSANLNSSVDHVQSFIRQLTDILKIVDSTVVARQKFAEFKEEFPSLTIVPIQKWAGVGAVCYIPSIVKETNASDWNGTQKQQISHLNEELVKALRSDDVAFSLGDCSAYGVCCVKFGMLSDPVDLADLVKVVAEKGREIENSPQYLDALADLIRQGIEAANKDLQLENDKRLQEEGVIRQLPLMGSLVNWFSPIDKEHQNIRGRSFNLKTGEMQSTDVLYKHKKSESLEKTPMTPIETPQAPHGFKTKPDVVPEEEGEDAAAAGKGQAKRGSTSGAEDEKPPTVTQPIANGGFSPNATPAAAAAANGKQ</sequence>
<dbReference type="Proteomes" id="UP000218231">
    <property type="component" value="Unassembled WGS sequence"/>
</dbReference>
<organism evidence="10 11">
    <name type="scientific">Diploscapter pachys</name>
    <dbReference type="NCBI Taxonomy" id="2018661"/>
    <lineage>
        <taxon>Eukaryota</taxon>
        <taxon>Metazoa</taxon>
        <taxon>Ecdysozoa</taxon>
        <taxon>Nematoda</taxon>
        <taxon>Chromadorea</taxon>
        <taxon>Rhabditida</taxon>
        <taxon>Rhabditina</taxon>
        <taxon>Rhabditomorpha</taxon>
        <taxon>Rhabditoidea</taxon>
        <taxon>Rhabditidae</taxon>
        <taxon>Diploscapter</taxon>
    </lineage>
</organism>
<comment type="similarity">
    <text evidence="2">Belongs to the group II decarboxylase family.</text>
</comment>
<keyword evidence="11" id="KW-1185">Reference proteome</keyword>
<dbReference type="PANTHER" id="PTHR42735:SF1">
    <property type="entry name" value="PYRIDOXAL-DEPENDENT DECARBOXYLASE DOMAIN-CONTAINING PROTEIN 1-RELATED"/>
    <property type="match status" value="1"/>
</dbReference>
<feature type="region of interest" description="Disordered" evidence="7">
    <location>
        <begin position="747"/>
        <end position="833"/>
    </location>
</feature>
<feature type="region of interest" description="Disordered" evidence="7">
    <location>
        <begin position="1"/>
        <end position="78"/>
    </location>
</feature>
<evidence type="ECO:0000259" key="9">
    <source>
        <dbReference type="Pfam" id="PF22937"/>
    </source>
</evidence>
<dbReference type="Pfam" id="PF22930">
    <property type="entry name" value="PDXDC1-like_cen"/>
    <property type="match status" value="1"/>
</dbReference>
<feature type="compositionally biased region" description="Basic and acidic residues" evidence="7">
    <location>
        <begin position="42"/>
        <end position="53"/>
    </location>
</feature>
<feature type="compositionally biased region" description="Polar residues" evidence="7">
    <location>
        <begin position="27"/>
        <end position="41"/>
    </location>
</feature>
<evidence type="ECO:0000256" key="6">
    <source>
        <dbReference type="ARBA" id="ARBA00047190"/>
    </source>
</evidence>